<proteinExistence type="predicted"/>
<keyword evidence="2" id="KW-1185">Reference proteome</keyword>
<organism evidence="1 2">
    <name type="scientific">Dreissena polymorpha</name>
    <name type="common">Zebra mussel</name>
    <name type="synonym">Mytilus polymorpha</name>
    <dbReference type="NCBI Taxonomy" id="45954"/>
    <lineage>
        <taxon>Eukaryota</taxon>
        <taxon>Metazoa</taxon>
        <taxon>Spiralia</taxon>
        <taxon>Lophotrochozoa</taxon>
        <taxon>Mollusca</taxon>
        <taxon>Bivalvia</taxon>
        <taxon>Autobranchia</taxon>
        <taxon>Heteroconchia</taxon>
        <taxon>Euheterodonta</taxon>
        <taxon>Imparidentia</taxon>
        <taxon>Neoheterodontei</taxon>
        <taxon>Myida</taxon>
        <taxon>Dreissenoidea</taxon>
        <taxon>Dreissenidae</taxon>
        <taxon>Dreissena</taxon>
    </lineage>
</organism>
<name>A0A9D4GGE2_DREPO</name>
<evidence type="ECO:0000313" key="1">
    <source>
        <dbReference type="EMBL" id="KAH3813527.1"/>
    </source>
</evidence>
<protein>
    <submittedName>
        <fullName evidence="1">Uncharacterized protein</fullName>
    </submittedName>
</protein>
<dbReference type="EMBL" id="JAIWYP010000006">
    <property type="protein sequence ID" value="KAH3813527.1"/>
    <property type="molecule type" value="Genomic_DNA"/>
</dbReference>
<dbReference type="Proteomes" id="UP000828390">
    <property type="component" value="Unassembled WGS sequence"/>
</dbReference>
<reference evidence="1" key="1">
    <citation type="journal article" date="2019" name="bioRxiv">
        <title>The Genome of the Zebra Mussel, Dreissena polymorpha: A Resource for Invasive Species Research.</title>
        <authorList>
            <person name="McCartney M.A."/>
            <person name="Auch B."/>
            <person name="Kono T."/>
            <person name="Mallez S."/>
            <person name="Zhang Y."/>
            <person name="Obille A."/>
            <person name="Becker A."/>
            <person name="Abrahante J.E."/>
            <person name="Garbe J."/>
            <person name="Badalamenti J.P."/>
            <person name="Herman A."/>
            <person name="Mangelson H."/>
            <person name="Liachko I."/>
            <person name="Sullivan S."/>
            <person name="Sone E.D."/>
            <person name="Koren S."/>
            <person name="Silverstein K.A.T."/>
            <person name="Beckman K.B."/>
            <person name="Gohl D.M."/>
        </authorList>
    </citation>
    <scope>NUCLEOTIDE SEQUENCE</scope>
    <source>
        <strain evidence="1">Duluth1</strain>
        <tissue evidence="1">Whole animal</tissue>
    </source>
</reference>
<comment type="caution">
    <text evidence="1">The sequence shown here is derived from an EMBL/GenBank/DDBJ whole genome shotgun (WGS) entry which is preliminary data.</text>
</comment>
<gene>
    <name evidence="1" type="ORF">DPMN_141988</name>
</gene>
<sequence>MRSESFNWEEGLKGGEECGGWPSRYGTVLSDDHVRREEGRNSELHAVQNGIWECCCWDKQLKSPPNIVTNPFLLRTLYTIQPLRSDASMDRNKFVNAGMKRLVLQGERTFTVPLSDLVSRAPKVKHVPFIVKKICRVRFPRRRQSGRVW</sequence>
<reference evidence="1" key="2">
    <citation type="submission" date="2020-11" db="EMBL/GenBank/DDBJ databases">
        <authorList>
            <person name="McCartney M.A."/>
            <person name="Auch B."/>
            <person name="Kono T."/>
            <person name="Mallez S."/>
            <person name="Becker A."/>
            <person name="Gohl D.M."/>
            <person name="Silverstein K.A.T."/>
            <person name="Koren S."/>
            <person name="Bechman K.B."/>
            <person name="Herman A."/>
            <person name="Abrahante J.E."/>
            <person name="Garbe J."/>
        </authorList>
    </citation>
    <scope>NUCLEOTIDE SEQUENCE</scope>
    <source>
        <strain evidence="1">Duluth1</strain>
        <tissue evidence="1">Whole animal</tissue>
    </source>
</reference>
<evidence type="ECO:0000313" key="2">
    <source>
        <dbReference type="Proteomes" id="UP000828390"/>
    </source>
</evidence>
<accession>A0A9D4GGE2</accession>
<dbReference type="AlphaFoldDB" id="A0A9D4GGE2"/>